<dbReference type="RefSeq" id="XP_013877937.1">
    <property type="nucleotide sequence ID" value="XM_014022483.1"/>
</dbReference>
<evidence type="ECO:0000313" key="3">
    <source>
        <dbReference type="RefSeq" id="XP_013877937.1"/>
    </source>
</evidence>
<evidence type="ECO:0000313" key="2">
    <source>
        <dbReference type="Proteomes" id="UP000192220"/>
    </source>
</evidence>
<proteinExistence type="predicted"/>
<sequence length="495" mass="52053">MKSSIQLTQTHLPSAFIFLIVLQKVNFTSKNFAVCFDGFYHPQVGGDCLLAPPADNKASYSISPADYAVSQLFLQNLPSINTPMKCLIAFGLNNSVQFAAANFGSQAALVLQLLSAGPAVVDVLINGTKVHELNVANTDPNDLPLDFLDISGCRHEGVVYKPGTTTVLHERCEIVHCNETAVLSVSTCGPMQICLSNNTCDSSITAPTIITAAPLNTPTAHPTTNTTTASPTSNTTTVTPSKRTTVSPTTNTTTANPTTITTTARLTTITTTAPPIITNTSTARPITNTTSARLTTITATAPPITNTSTARLTTITTTTQPTTKTTTAQPTTITTTAHPATIITTVPPITNTSTARPTINTTSARLTTITTTTQPTTKTTTAQPTTITTTAHPATIITTVPPITNTSTVRPTTNTTTERPITNTTTVRPITNTTTARPITNTTTSHTITNTTTSHTITNTTTSEPDKTQNKLEGRLGWPGNASGFPGVSLSCWGE</sequence>
<feature type="region of interest" description="Disordered" evidence="1">
    <location>
        <begin position="215"/>
        <end position="257"/>
    </location>
</feature>
<dbReference type="AlphaFoldDB" id="A0A2I4CD67"/>
<name>A0A2I4CD67_AUSLI</name>
<evidence type="ECO:0000256" key="1">
    <source>
        <dbReference type="SAM" id="MobiDB-lite"/>
    </source>
</evidence>
<organism evidence="2 3">
    <name type="scientific">Austrofundulus limnaeus</name>
    <name type="common">Annual killifish</name>
    <dbReference type="NCBI Taxonomy" id="52670"/>
    <lineage>
        <taxon>Eukaryota</taxon>
        <taxon>Metazoa</taxon>
        <taxon>Chordata</taxon>
        <taxon>Craniata</taxon>
        <taxon>Vertebrata</taxon>
        <taxon>Euteleostomi</taxon>
        <taxon>Actinopterygii</taxon>
        <taxon>Neopterygii</taxon>
        <taxon>Teleostei</taxon>
        <taxon>Neoteleostei</taxon>
        <taxon>Acanthomorphata</taxon>
        <taxon>Ovalentaria</taxon>
        <taxon>Atherinomorphae</taxon>
        <taxon>Cyprinodontiformes</taxon>
        <taxon>Rivulidae</taxon>
        <taxon>Austrofundulus</taxon>
    </lineage>
</organism>
<dbReference type="Proteomes" id="UP000192220">
    <property type="component" value="Unplaced"/>
</dbReference>
<dbReference type="GeneID" id="106527560"/>
<dbReference type="InParanoid" id="A0A2I4CD67"/>
<keyword evidence="2" id="KW-1185">Reference proteome</keyword>
<accession>A0A2I4CD67</accession>
<feature type="region of interest" description="Disordered" evidence="1">
    <location>
        <begin position="436"/>
        <end position="469"/>
    </location>
</feature>
<gene>
    <name evidence="3" type="primary">LOC106527560</name>
</gene>
<reference evidence="3" key="1">
    <citation type="submission" date="2025-08" db="UniProtKB">
        <authorList>
            <consortium name="RefSeq"/>
        </authorList>
    </citation>
    <scope>IDENTIFICATION</scope>
    <source>
        <strain evidence="3">Quisiro</strain>
        <tissue evidence="3">Liver</tissue>
    </source>
</reference>
<protein>
    <submittedName>
        <fullName evidence="3">Cell wall protein DAN4</fullName>
    </submittedName>
</protein>
<feature type="compositionally biased region" description="Low complexity" evidence="1">
    <location>
        <begin position="436"/>
        <end position="463"/>
    </location>
</feature>
<dbReference type="KEGG" id="alim:106527560"/>